<dbReference type="Pfam" id="PF00551">
    <property type="entry name" value="Formyl_trans_N"/>
    <property type="match status" value="1"/>
</dbReference>
<comment type="pathway">
    <text evidence="3">Purine metabolism; IMP biosynthesis via de novo pathway; formate from 10-formyl-5,6,7,8-tetrahydrofolate: step 1/1.</text>
</comment>
<dbReference type="InterPro" id="IPR044074">
    <property type="entry name" value="PurU_ACT"/>
</dbReference>
<dbReference type="GO" id="GO:0006730">
    <property type="term" value="P:one-carbon metabolic process"/>
    <property type="evidence" value="ECO:0007669"/>
    <property type="project" value="UniProtKB-KW"/>
</dbReference>
<organism evidence="6">
    <name type="scientific">Oscillatoriales cyanobacterium SpSt-402</name>
    <dbReference type="NCBI Taxonomy" id="2282168"/>
    <lineage>
        <taxon>Bacteria</taxon>
        <taxon>Bacillati</taxon>
        <taxon>Cyanobacteriota</taxon>
        <taxon>Cyanophyceae</taxon>
        <taxon>Oscillatoriophycideae</taxon>
        <taxon>Oscillatoriales</taxon>
    </lineage>
</organism>
<comment type="similarity">
    <text evidence="3">Belongs to the PurU family.</text>
</comment>
<evidence type="ECO:0000256" key="3">
    <source>
        <dbReference type="HAMAP-Rule" id="MF_01927"/>
    </source>
</evidence>
<dbReference type="NCBIfam" id="TIGR00655">
    <property type="entry name" value="PurU"/>
    <property type="match status" value="1"/>
</dbReference>
<evidence type="ECO:0000259" key="5">
    <source>
        <dbReference type="PROSITE" id="PS51671"/>
    </source>
</evidence>
<dbReference type="GO" id="GO:0008864">
    <property type="term" value="F:formyltetrahydrofolate deformylase activity"/>
    <property type="evidence" value="ECO:0007669"/>
    <property type="project" value="UniProtKB-UniRule"/>
</dbReference>
<keyword evidence="1 3" id="KW-0554">One-carbon metabolism</keyword>
<keyword evidence="2 3" id="KW-0378">Hydrolase</keyword>
<evidence type="ECO:0000256" key="1">
    <source>
        <dbReference type="ARBA" id="ARBA00022563"/>
    </source>
</evidence>
<evidence type="ECO:0000313" key="6">
    <source>
        <dbReference type="EMBL" id="HGW95289.1"/>
    </source>
</evidence>
<dbReference type="SUPFAM" id="SSF55021">
    <property type="entry name" value="ACT-like"/>
    <property type="match status" value="1"/>
</dbReference>
<dbReference type="SUPFAM" id="SSF53328">
    <property type="entry name" value="Formyltransferase"/>
    <property type="match status" value="1"/>
</dbReference>
<dbReference type="PANTHER" id="PTHR42706:SF1">
    <property type="entry name" value="FORMYLTETRAHYDROFOLATE DEFORMYLASE 2, MITOCHONDRIAL"/>
    <property type="match status" value="1"/>
</dbReference>
<dbReference type="EMBL" id="DSRD01000842">
    <property type="protein sequence ID" value="HGW95289.1"/>
    <property type="molecule type" value="Genomic_DNA"/>
</dbReference>
<name>A0A832H666_9CYAN</name>
<dbReference type="CDD" id="cd04875">
    <property type="entry name" value="ACT_F4HF-DF"/>
    <property type="match status" value="1"/>
</dbReference>
<dbReference type="PROSITE" id="PS51671">
    <property type="entry name" value="ACT"/>
    <property type="match status" value="1"/>
</dbReference>
<dbReference type="InterPro" id="IPR002912">
    <property type="entry name" value="ACT_dom"/>
</dbReference>
<dbReference type="UniPathway" id="UPA00074">
    <property type="reaction ID" value="UER00170"/>
</dbReference>
<comment type="catalytic activity">
    <reaction evidence="3">
        <text>(6R)-10-formyltetrahydrofolate + H2O = (6S)-5,6,7,8-tetrahydrofolate + formate + H(+)</text>
        <dbReference type="Rhea" id="RHEA:19833"/>
        <dbReference type="ChEBI" id="CHEBI:15377"/>
        <dbReference type="ChEBI" id="CHEBI:15378"/>
        <dbReference type="ChEBI" id="CHEBI:15740"/>
        <dbReference type="ChEBI" id="CHEBI:57453"/>
        <dbReference type="ChEBI" id="CHEBI:195366"/>
        <dbReference type="EC" id="3.5.1.10"/>
    </reaction>
</comment>
<sequence>MTNPTATLLISCPDQKGLVAKFANFIYSNGGNIIHADQHTDFSAGLFLTRIEWQLEGFNLPREIIGAAFNAIAQPLQASWQLRFSDDTPRIAIWVSKQDHCLFDLIWRQRAGEFHAEIPLMISNHPDLAEVAQQFSIDYHHIPITKDTKLEQESKQLKLLQDHKIDLVVLAKYMQVLSSDFLSQFPKIINIHHSFLPAFPGANPYHRACDRGVKIIGATAHYATADLDEGPIIEQDVVRVSHRDNVEDLIRKGKDLERVVLARAVRLHLQNRVLIYGNRTVVFG</sequence>
<dbReference type="HAMAP" id="MF_01927">
    <property type="entry name" value="PurU"/>
    <property type="match status" value="1"/>
</dbReference>
<dbReference type="Gene3D" id="3.40.50.170">
    <property type="entry name" value="Formyl transferase, N-terminal domain"/>
    <property type="match status" value="1"/>
</dbReference>
<evidence type="ECO:0000256" key="2">
    <source>
        <dbReference type="ARBA" id="ARBA00022801"/>
    </source>
</evidence>
<gene>
    <name evidence="3 6" type="primary">purU</name>
    <name evidence="6" type="ORF">ENR47_13585</name>
</gene>
<reference evidence="6" key="1">
    <citation type="journal article" date="2020" name="mSystems">
        <title>Genome- and Community-Level Interaction Insights into Carbon Utilization and Element Cycling Functions of Hydrothermarchaeota in Hydrothermal Sediment.</title>
        <authorList>
            <person name="Zhou Z."/>
            <person name="Liu Y."/>
            <person name="Xu W."/>
            <person name="Pan J."/>
            <person name="Luo Z.H."/>
            <person name="Li M."/>
        </authorList>
    </citation>
    <scope>NUCLEOTIDE SEQUENCE [LARGE SCALE GENOMIC DNA]</scope>
    <source>
        <strain evidence="6">SpSt-402</strain>
    </source>
</reference>
<feature type="active site" evidence="3">
    <location>
        <position position="228"/>
    </location>
</feature>
<feature type="domain" description="ACT" evidence="5">
    <location>
        <begin position="7"/>
        <end position="86"/>
    </location>
</feature>
<dbReference type="InterPro" id="IPR045865">
    <property type="entry name" value="ACT-like_dom_sf"/>
</dbReference>
<dbReference type="GO" id="GO:0006189">
    <property type="term" value="P:'de novo' IMP biosynthetic process"/>
    <property type="evidence" value="ECO:0007669"/>
    <property type="project" value="UniProtKB-UniRule"/>
</dbReference>
<comment type="caution">
    <text evidence="6">The sequence shown here is derived from an EMBL/GenBank/DDBJ whole genome shotgun (WGS) entry which is preliminary data.</text>
</comment>
<dbReference type="InterPro" id="IPR041729">
    <property type="entry name" value="Formyl-FH4-Hydrolase_C"/>
</dbReference>
<dbReference type="PIRSF" id="PIRSF036480">
    <property type="entry name" value="FormyFH4_hydr"/>
    <property type="match status" value="1"/>
</dbReference>
<dbReference type="EC" id="3.5.1.10" evidence="3 4"/>
<keyword evidence="3" id="KW-0658">Purine biosynthesis</keyword>
<dbReference type="InterPro" id="IPR036477">
    <property type="entry name" value="Formyl_transf_N_sf"/>
</dbReference>
<comment type="function">
    <text evidence="3">Catalyzes the hydrolysis of 10-formyltetrahydrofolate (formyl-FH4) to formate and tetrahydrofolate (FH4).</text>
</comment>
<evidence type="ECO:0000256" key="4">
    <source>
        <dbReference type="NCBIfam" id="TIGR00655"/>
    </source>
</evidence>
<dbReference type="PANTHER" id="PTHR42706">
    <property type="entry name" value="FORMYLTETRAHYDROFOLATE DEFORMYLASE"/>
    <property type="match status" value="1"/>
</dbReference>
<dbReference type="AlphaFoldDB" id="A0A832H666"/>
<dbReference type="PRINTS" id="PR01575">
    <property type="entry name" value="FFH4HYDRLASE"/>
</dbReference>
<dbReference type="InterPro" id="IPR004810">
    <property type="entry name" value="PurU"/>
</dbReference>
<dbReference type="Gene3D" id="3.30.70.260">
    <property type="match status" value="1"/>
</dbReference>
<accession>A0A832H666</accession>
<proteinExistence type="inferred from homology"/>
<dbReference type="NCBIfam" id="NF004684">
    <property type="entry name" value="PRK06027.1"/>
    <property type="match status" value="1"/>
</dbReference>
<dbReference type="InterPro" id="IPR002376">
    <property type="entry name" value="Formyl_transf_N"/>
</dbReference>
<dbReference type="CDD" id="cd08648">
    <property type="entry name" value="FMT_core_Formyl-FH4-Hydrolase_C"/>
    <property type="match status" value="1"/>
</dbReference>
<protein>
    <recommendedName>
        <fullName evidence="3 4">Formyltetrahydrofolate deformylase</fullName>
        <ecNumber evidence="3 4">3.5.1.10</ecNumber>
    </recommendedName>
    <alternativeName>
        <fullName evidence="3">Formyl-FH(4) hydrolase</fullName>
    </alternativeName>
</protein>
<dbReference type="Pfam" id="PF01842">
    <property type="entry name" value="ACT"/>
    <property type="match status" value="1"/>
</dbReference>